<keyword evidence="2" id="KW-0418">Kinase</keyword>
<protein>
    <submittedName>
        <fullName evidence="2">Serine/threonine kinase</fullName>
    </submittedName>
</protein>
<sequence>VAARGEVHVGALTPPSPPGPEARTVTLALNLPQEAEGRQVRLVLVDDRGEHLVYEGEGRGGLRVSGTYEAVGEARFRLYMDGELVQEWTP</sequence>
<keyword evidence="2" id="KW-0808">Transferase</keyword>
<dbReference type="GO" id="GO:0016301">
    <property type="term" value="F:kinase activity"/>
    <property type="evidence" value="ECO:0007669"/>
    <property type="project" value="UniProtKB-KW"/>
</dbReference>
<organism evidence="2">
    <name type="scientific">Thermus tengchongensis</name>
    <dbReference type="NCBI Taxonomy" id="1214928"/>
    <lineage>
        <taxon>Bacteria</taxon>
        <taxon>Thermotogati</taxon>
        <taxon>Deinococcota</taxon>
        <taxon>Deinococci</taxon>
        <taxon>Thermales</taxon>
        <taxon>Thermaceae</taxon>
        <taxon>Thermus</taxon>
    </lineage>
</organism>
<evidence type="ECO:0000313" key="2">
    <source>
        <dbReference type="EMBL" id="HGL49944.1"/>
    </source>
</evidence>
<reference evidence="2" key="1">
    <citation type="journal article" date="2020" name="mSystems">
        <title>Genome- and Community-Level Interaction Insights into Carbon Utilization and Element Cycling Functions of Hydrothermarchaeota in Hydrothermal Sediment.</title>
        <authorList>
            <person name="Zhou Z."/>
            <person name="Liu Y."/>
            <person name="Xu W."/>
            <person name="Pan J."/>
            <person name="Luo Z.H."/>
            <person name="Li M."/>
        </authorList>
    </citation>
    <scope>NUCLEOTIDE SEQUENCE [LARGE SCALE GENOMIC DNA]</scope>
    <source>
        <strain evidence="2">SpSt-679</strain>
    </source>
</reference>
<dbReference type="AlphaFoldDB" id="A0A7V4A1M1"/>
<proteinExistence type="predicted"/>
<evidence type="ECO:0000256" key="1">
    <source>
        <dbReference type="SAM" id="MobiDB-lite"/>
    </source>
</evidence>
<dbReference type="EMBL" id="DTCX01000281">
    <property type="protein sequence ID" value="HGL49944.1"/>
    <property type="molecule type" value="Genomic_DNA"/>
</dbReference>
<accession>A0A7V4A1M1</accession>
<feature type="non-terminal residue" evidence="2">
    <location>
        <position position="1"/>
    </location>
</feature>
<feature type="region of interest" description="Disordered" evidence="1">
    <location>
        <begin position="1"/>
        <end position="21"/>
    </location>
</feature>
<name>A0A7V4A1M1_9DEIN</name>
<comment type="caution">
    <text evidence="2">The sequence shown here is derived from an EMBL/GenBank/DDBJ whole genome shotgun (WGS) entry which is preliminary data.</text>
</comment>
<gene>
    <name evidence="2" type="ORF">ENU54_05015</name>
</gene>